<dbReference type="InterPro" id="IPR030513">
    <property type="entry name" value="Dehydrin_CS"/>
</dbReference>
<protein>
    <recommendedName>
        <fullName evidence="15">Amino acid transporter transmembrane domain-containing protein</fullName>
    </recommendedName>
</protein>
<sequence>MGEVAGGGIVVVNCDSGSRTNVADSFSRDRPFNASTKSFDSFRIHSVTDSPARDQVISFAPSSLHWPGRELNPQDAWLPITESRNGNVFSAVFHVLCSGIGFQSLLLPVAFATFGWAWGIISLSLVFTWQLYTTWLLVNLHESGDSGVRYSRFVHLSIIAFGAKLGKLLAIFPVMYLSGGTCAMLIITGGGTMQLFFRNLCGEGADAVCDGKALSGAQWFLVFTCMAILVAQLPNLNSITKVSLIGAITAITYTSILWALPISKDRPNPISYHPLQANESGMDKYGAIFNAIGIIVLSFRGHNVILEIQATLPSSIKQSSRKAMWTGVIISYIQIAMCLFPLAIGGFWAYGNKIPAEGGILKALSEFHKEDISKFVMGSRYTGIKKEQCPRWVRTTIRLFFGGLVFLISVAFPFLGSLAPLIGGLTMPLTYAYPCFMWISIKKPRKNEAMWPLLLISKTKHAGDHVSPLDECRHERSPSTPTFAVFLLPITDHANCTHLFDSFHRIPQFHAMSAARALSLSLSLSFSLKLIWINLGLAFINNNVGIMAEEHQKEHGSETASTGCGMFDFLKKKENDDHAPKEELQHGNSSSSSSDEEEENGEKKKKKGLKDKIKDKISGKKEGEHTEHAEKNNGVVYAEAGATHPEEKGFIDKIKEKLPGQHKKAEDHGTSADSAAHGKSPEGESKEKGLLEKIKEKLPGGHKDDEKPKEN</sequence>
<dbReference type="PROSITE" id="PS00823">
    <property type="entry name" value="DEHYDRIN_2"/>
    <property type="match status" value="1"/>
</dbReference>
<feature type="domain" description="Amino acid transporter transmembrane" evidence="15">
    <location>
        <begin position="85"/>
        <end position="356"/>
    </location>
</feature>
<evidence type="ECO:0000256" key="13">
    <source>
        <dbReference type="SAM" id="MobiDB-lite"/>
    </source>
</evidence>
<evidence type="ECO:0000256" key="3">
    <source>
        <dbReference type="ARBA" id="ARBA00008403"/>
    </source>
</evidence>
<evidence type="ECO:0000256" key="14">
    <source>
        <dbReference type="SAM" id="Phobius"/>
    </source>
</evidence>
<dbReference type="GO" id="GO:0006865">
    <property type="term" value="P:amino acid transport"/>
    <property type="evidence" value="ECO:0007669"/>
    <property type="project" value="UniProtKB-KW"/>
</dbReference>
<dbReference type="Pfam" id="PF01490">
    <property type="entry name" value="Aa_trans"/>
    <property type="match status" value="2"/>
</dbReference>
<evidence type="ECO:0000256" key="10">
    <source>
        <dbReference type="ARBA" id="ARBA00023294"/>
    </source>
</evidence>
<name>A0AA87ZRC0_FICCA</name>
<comment type="function">
    <text evidence="11">Carrier protein involved in proton-driven auxin influx. Mediates the formation of auxin gradient from developing leaves (site of auxin biosynthesis) to tips by contributing to the loading of auxin in vascular tissues and facilitating acropetal (base to tip) auxin transport within inner tissues of the root apex, and basipetal (tip to base) auxin transport within outer tissues of the root apex. May be involved in lateral roots and nodules formation.</text>
</comment>
<dbReference type="InterPro" id="IPR013057">
    <property type="entry name" value="AA_transpt_TM"/>
</dbReference>
<evidence type="ECO:0000256" key="1">
    <source>
        <dbReference type="ARBA" id="ARBA00004127"/>
    </source>
</evidence>
<evidence type="ECO:0000313" key="17">
    <source>
        <dbReference type="Proteomes" id="UP001187192"/>
    </source>
</evidence>
<accession>A0AA87ZRC0</accession>
<proteinExistence type="inferred from homology"/>
<feature type="transmembrane region" description="Helical" evidence="14">
    <location>
        <begin position="325"/>
        <end position="350"/>
    </location>
</feature>
<feature type="transmembrane region" description="Helical" evidence="14">
    <location>
        <begin position="242"/>
        <end position="263"/>
    </location>
</feature>
<dbReference type="Proteomes" id="UP001187192">
    <property type="component" value="Unassembled WGS sequence"/>
</dbReference>
<evidence type="ECO:0000256" key="2">
    <source>
        <dbReference type="ARBA" id="ARBA00005590"/>
    </source>
</evidence>
<gene>
    <name evidence="16" type="ORF">TIFTF001_007494</name>
</gene>
<reference evidence="16" key="1">
    <citation type="submission" date="2023-07" db="EMBL/GenBank/DDBJ databases">
        <title>draft genome sequence of fig (Ficus carica).</title>
        <authorList>
            <person name="Takahashi T."/>
            <person name="Nishimura K."/>
        </authorList>
    </citation>
    <scope>NUCLEOTIDE SEQUENCE</scope>
</reference>
<feature type="transmembrane region" description="Helical" evidence="14">
    <location>
        <begin position="517"/>
        <end position="540"/>
    </location>
</feature>
<evidence type="ECO:0000256" key="6">
    <source>
        <dbReference type="ARBA" id="ARBA00022847"/>
    </source>
</evidence>
<keyword evidence="5 14" id="KW-0812">Transmembrane</keyword>
<evidence type="ECO:0000256" key="11">
    <source>
        <dbReference type="ARBA" id="ARBA00045588"/>
    </source>
</evidence>
<keyword evidence="10" id="KW-0927">Auxin signaling pathway</keyword>
<feature type="compositionally biased region" description="Basic and acidic residues" evidence="13">
    <location>
        <begin position="610"/>
        <end position="631"/>
    </location>
</feature>
<feature type="transmembrane region" description="Helical" evidence="14">
    <location>
        <begin position="116"/>
        <end position="138"/>
    </location>
</feature>
<dbReference type="PROSITE" id="PS00315">
    <property type="entry name" value="DEHYDRIN_1"/>
    <property type="match status" value="1"/>
</dbReference>
<dbReference type="GO" id="GO:0009414">
    <property type="term" value="P:response to water deprivation"/>
    <property type="evidence" value="ECO:0007669"/>
    <property type="project" value="UniProtKB-ARBA"/>
</dbReference>
<dbReference type="GO" id="GO:0009409">
    <property type="term" value="P:response to cold"/>
    <property type="evidence" value="ECO:0007669"/>
    <property type="project" value="UniProtKB-ARBA"/>
</dbReference>
<feature type="transmembrane region" description="Helical" evidence="14">
    <location>
        <begin position="217"/>
        <end position="236"/>
    </location>
</feature>
<evidence type="ECO:0000256" key="12">
    <source>
        <dbReference type="RuleBase" id="RU003995"/>
    </source>
</evidence>
<feature type="transmembrane region" description="Helical" evidence="14">
    <location>
        <begin position="176"/>
        <end position="197"/>
    </location>
</feature>
<feature type="region of interest" description="Disordered" evidence="13">
    <location>
        <begin position="577"/>
        <end position="711"/>
    </location>
</feature>
<dbReference type="GO" id="GO:0015293">
    <property type="term" value="F:symporter activity"/>
    <property type="evidence" value="ECO:0007669"/>
    <property type="project" value="UniProtKB-KW"/>
</dbReference>
<dbReference type="GO" id="GO:0009734">
    <property type="term" value="P:auxin-activated signaling pathway"/>
    <property type="evidence" value="ECO:0007669"/>
    <property type="project" value="UniProtKB-KW"/>
</dbReference>
<dbReference type="Pfam" id="PF00257">
    <property type="entry name" value="Dehydrin"/>
    <property type="match status" value="1"/>
</dbReference>
<dbReference type="GO" id="GO:0012505">
    <property type="term" value="C:endomembrane system"/>
    <property type="evidence" value="ECO:0007669"/>
    <property type="project" value="UniProtKB-SubCell"/>
</dbReference>
<feature type="transmembrane region" description="Helical" evidence="14">
    <location>
        <begin position="395"/>
        <end position="415"/>
    </location>
</feature>
<dbReference type="InterPro" id="IPR000167">
    <property type="entry name" value="Dehydrin"/>
</dbReference>
<evidence type="ECO:0000313" key="16">
    <source>
        <dbReference type="EMBL" id="GMN38254.1"/>
    </source>
</evidence>
<keyword evidence="6" id="KW-0769">Symport</keyword>
<evidence type="ECO:0000259" key="15">
    <source>
        <dbReference type="Pfam" id="PF01490"/>
    </source>
</evidence>
<feature type="compositionally biased region" description="Basic and acidic residues" evidence="13">
    <location>
        <begin position="644"/>
        <end position="670"/>
    </location>
</feature>
<evidence type="ECO:0000256" key="5">
    <source>
        <dbReference type="ARBA" id="ARBA00022692"/>
    </source>
</evidence>
<dbReference type="PANTHER" id="PTHR48017">
    <property type="entry name" value="OS05G0424000 PROTEIN-RELATED"/>
    <property type="match status" value="1"/>
</dbReference>
<organism evidence="16 17">
    <name type="scientific">Ficus carica</name>
    <name type="common">Common fig</name>
    <dbReference type="NCBI Taxonomy" id="3494"/>
    <lineage>
        <taxon>Eukaryota</taxon>
        <taxon>Viridiplantae</taxon>
        <taxon>Streptophyta</taxon>
        <taxon>Embryophyta</taxon>
        <taxon>Tracheophyta</taxon>
        <taxon>Spermatophyta</taxon>
        <taxon>Magnoliopsida</taxon>
        <taxon>eudicotyledons</taxon>
        <taxon>Gunneridae</taxon>
        <taxon>Pentapetalae</taxon>
        <taxon>rosids</taxon>
        <taxon>fabids</taxon>
        <taxon>Rosales</taxon>
        <taxon>Moraceae</taxon>
        <taxon>Ficeae</taxon>
        <taxon>Ficus</taxon>
    </lineage>
</organism>
<feature type="transmembrane region" description="Helical" evidence="14">
    <location>
        <begin position="421"/>
        <end position="441"/>
    </location>
</feature>
<keyword evidence="4" id="KW-0813">Transport</keyword>
<feature type="domain" description="Amino acid transporter transmembrane" evidence="15">
    <location>
        <begin position="388"/>
        <end position="451"/>
    </location>
</feature>
<dbReference type="AlphaFoldDB" id="A0AA87ZRC0"/>
<comment type="similarity">
    <text evidence="3 12">Belongs to the plant dehydrin family.</text>
</comment>
<comment type="subcellular location">
    <subcellularLocation>
        <location evidence="1">Endomembrane system</location>
        <topology evidence="1">Multi-pass membrane protein</topology>
    </subcellularLocation>
</comment>
<comment type="similarity">
    <text evidence="2">Belongs to the amino acid/polyamine transporter 2 family. Amino acid/auxin permease (AAAP) (TC 2.A.18.1) subfamily.</text>
</comment>
<evidence type="ECO:0000256" key="7">
    <source>
        <dbReference type="ARBA" id="ARBA00022970"/>
    </source>
</evidence>
<keyword evidence="8 14" id="KW-1133">Transmembrane helix</keyword>
<evidence type="ECO:0000256" key="4">
    <source>
        <dbReference type="ARBA" id="ARBA00022448"/>
    </source>
</evidence>
<keyword evidence="17" id="KW-1185">Reference proteome</keyword>
<comment type="caution">
    <text evidence="16">The sequence shown here is derived from an EMBL/GenBank/DDBJ whole genome shotgun (WGS) entry which is preliminary data.</text>
</comment>
<evidence type="ECO:0000256" key="9">
    <source>
        <dbReference type="ARBA" id="ARBA00023136"/>
    </source>
</evidence>
<dbReference type="EMBL" id="BTGU01000007">
    <property type="protein sequence ID" value="GMN38254.1"/>
    <property type="molecule type" value="Genomic_DNA"/>
</dbReference>
<keyword evidence="9 14" id="KW-0472">Membrane</keyword>
<feature type="compositionally biased region" description="Basic and acidic residues" evidence="13">
    <location>
        <begin position="679"/>
        <end position="711"/>
    </location>
</feature>
<keyword evidence="7" id="KW-0029">Amino-acid transport</keyword>
<evidence type="ECO:0000256" key="8">
    <source>
        <dbReference type="ARBA" id="ARBA00022989"/>
    </source>
</evidence>